<comment type="caution">
    <text evidence="3">The sequence shown here is derived from an EMBL/GenBank/DDBJ whole genome shotgun (WGS) entry which is preliminary data.</text>
</comment>
<dbReference type="EMBL" id="MHCA01000026">
    <property type="protein sequence ID" value="OGY12156.1"/>
    <property type="molecule type" value="Genomic_DNA"/>
</dbReference>
<protein>
    <recommendedName>
        <fullName evidence="5">Peptidoglycan binding-like domain-containing protein</fullName>
    </recommendedName>
</protein>
<reference evidence="3 4" key="1">
    <citation type="journal article" date="2016" name="Nat. Commun.">
        <title>Thousands of microbial genomes shed light on interconnected biogeochemical processes in an aquifer system.</title>
        <authorList>
            <person name="Anantharaman K."/>
            <person name="Brown C.T."/>
            <person name="Hug L.A."/>
            <person name="Sharon I."/>
            <person name="Castelle C.J."/>
            <person name="Probst A.J."/>
            <person name="Thomas B.C."/>
            <person name="Singh A."/>
            <person name="Wilkins M.J."/>
            <person name="Karaoz U."/>
            <person name="Brodie E.L."/>
            <person name="Williams K.H."/>
            <person name="Hubbard S.S."/>
            <person name="Banfield J.F."/>
        </authorList>
    </citation>
    <scope>NUCLEOTIDE SEQUENCE [LARGE SCALE GENOMIC DNA]</scope>
</reference>
<evidence type="ECO:0000259" key="2">
    <source>
        <dbReference type="Pfam" id="PF16656"/>
    </source>
</evidence>
<organism evidence="3 4">
    <name type="scientific">Candidatus Blackburnbacteria bacterium RIFCSPHIGHO2_12_FULL_41_13b</name>
    <dbReference type="NCBI Taxonomy" id="1797517"/>
    <lineage>
        <taxon>Bacteria</taxon>
        <taxon>Candidatus Blackburniibacteriota</taxon>
    </lineage>
</organism>
<dbReference type="Gene3D" id="1.10.101.10">
    <property type="entry name" value="PGBD-like superfamily/PGBD"/>
    <property type="match status" value="1"/>
</dbReference>
<dbReference type="SUPFAM" id="SSF49363">
    <property type="entry name" value="Purple acid phosphatase, N-terminal domain"/>
    <property type="match status" value="1"/>
</dbReference>
<evidence type="ECO:0000313" key="3">
    <source>
        <dbReference type="EMBL" id="OGY12156.1"/>
    </source>
</evidence>
<evidence type="ECO:0000259" key="1">
    <source>
        <dbReference type="Pfam" id="PF01471"/>
    </source>
</evidence>
<dbReference type="InterPro" id="IPR036366">
    <property type="entry name" value="PGBDSf"/>
</dbReference>
<dbReference type="InterPro" id="IPR036365">
    <property type="entry name" value="PGBD-like_sf"/>
</dbReference>
<dbReference type="Proteomes" id="UP000178272">
    <property type="component" value="Unassembled WGS sequence"/>
</dbReference>
<dbReference type="InterPro" id="IPR008963">
    <property type="entry name" value="Purple_acid_Pase-like_N"/>
</dbReference>
<feature type="domain" description="Purple acid phosphatase N-terminal" evidence="2">
    <location>
        <begin position="129"/>
        <end position="218"/>
    </location>
</feature>
<dbReference type="CDD" id="cd00063">
    <property type="entry name" value="FN3"/>
    <property type="match status" value="1"/>
</dbReference>
<name>A0A1G1V9U2_9BACT</name>
<evidence type="ECO:0008006" key="5">
    <source>
        <dbReference type="Google" id="ProtNLM"/>
    </source>
</evidence>
<dbReference type="Pfam" id="PF16656">
    <property type="entry name" value="Pur_ac_phosph_N"/>
    <property type="match status" value="1"/>
</dbReference>
<gene>
    <name evidence="3" type="ORF">A3F61_01090</name>
</gene>
<sequence length="224" mass="23611">MTNNLSFSRVLPRIVLSAGLIVAMVLIMGIPTSASAALLYRQLEEGMTGSDVSDLQTFLARDNTIYPQGLVTGFFGSLTKSAVSNFQARNGISTVGRVGPITLAAINAQMGGSGSTTGFDRQAPIIYTVSIGTSSSGATVNWNTSENASAIVYYSTNPIAMSEATANSSVTIYGTSLLVHSDLRTSHSASITGLQGNTTYYYVVYVKDANGNETITWPSTFRTS</sequence>
<evidence type="ECO:0000313" key="4">
    <source>
        <dbReference type="Proteomes" id="UP000178272"/>
    </source>
</evidence>
<accession>A0A1G1V9U2</accession>
<dbReference type="Pfam" id="PF01471">
    <property type="entry name" value="PG_binding_1"/>
    <property type="match status" value="1"/>
</dbReference>
<dbReference type="GO" id="GO:0046872">
    <property type="term" value="F:metal ion binding"/>
    <property type="evidence" value="ECO:0007669"/>
    <property type="project" value="InterPro"/>
</dbReference>
<dbReference type="InterPro" id="IPR003961">
    <property type="entry name" value="FN3_dom"/>
</dbReference>
<dbReference type="Gene3D" id="2.60.40.380">
    <property type="entry name" value="Purple acid phosphatase-like, N-terminal"/>
    <property type="match status" value="1"/>
</dbReference>
<dbReference type="GO" id="GO:0003993">
    <property type="term" value="F:acid phosphatase activity"/>
    <property type="evidence" value="ECO:0007669"/>
    <property type="project" value="InterPro"/>
</dbReference>
<dbReference type="SUPFAM" id="SSF47090">
    <property type="entry name" value="PGBD-like"/>
    <property type="match status" value="1"/>
</dbReference>
<proteinExistence type="predicted"/>
<dbReference type="STRING" id="1797517.A3F61_01090"/>
<dbReference type="InterPro" id="IPR015914">
    <property type="entry name" value="PAPs_N"/>
</dbReference>
<dbReference type="AlphaFoldDB" id="A0A1G1V9U2"/>
<dbReference type="InterPro" id="IPR002477">
    <property type="entry name" value="Peptidoglycan-bd-like"/>
</dbReference>
<feature type="domain" description="Peptidoglycan binding-like" evidence="1">
    <location>
        <begin position="48"/>
        <end position="106"/>
    </location>
</feature>